<evidence type="ECO:0000313" key="2">
    <source>
        <dbReference type="Proteomes" id="UP000887565"/>
    </source>
</evidence>
<evidence type="ECO:0000256" key="1">
    <source>
        <dbReference type="SAM" id="MobiDB-lite"/>
    </source>
</evidence>
<name>A0A915KNW4_ROMCU</name>
<sequence>MDKMITDILPEKKERQKKGNELEADEVTNSRVDALESKFDMLMALVKNSVIGNQRQRVEGQSPLAKEVECGDVDMPKAKKRARSNTIGITICDYSMGHTVMAAMKYFCSMFFLKLQQQQLLFVMEKYYATYLHGETNKPLDPTGTTFHISTKTLKDNSL</sequence>
<dbReference type="Proteomes" id="UP000887565">
    <property type="component" value="Unplaced"/>
</dbReference>
<accession>A0A915KNW4</accession>
<evidence type="ECO:0000313" key="3">
    <source>
        <dbReference type="WBParaSite" id="nRc.2.0.1.t40149-RA"/>
    </source>
</evidence>
<feature type="region of interest" description="Disordered" evidence="1">
    <location>
        <begin position="1"/>
        <end position="24"/>
    </location>
</feature>
<dbReference type="WBParaSite" id="nRc.2.0.1.t40149-RA">
    <property type="protein sequence ID" value="nRc.2.0.1.t40149-RA"/>
    <property type="gene ID" value="nRc.2.0.1.g40149"/>
</dbReference>
<feature type="compositionally biased region" description="Basic and acidic residues" evidence="1">
    <location>
        <begin position="1"/>
        <end position="21"/>
    </location>
</feature>
<organism evidence="2 3">
    <name type="scientific">Romanomermis culicivorax</name>
    <name type="common">Nematode worm</name>
    <dbReference type="NCBI Taxonomy" id="13658"/>
    <lineage>
        <taxon>Eukaryota</taxon>
        <taxon>Metazoa</taxon>
        <taxon>Ecdysozoa</taxon>
        <taxon>Nematoda</taxon>
        <taxon>Enoplea</taxon>
        <taxon>Dorylaimia</taxon>
        <taxon>Mermithida</taxon>
        <taxon>Mermithoidea</taxon>
        <taxon>Mermithidae</taxon>
        <taxon>Romanomermis</taxon>
    </lineage>
</organism>
<protein>
    <submittedName>
        <fullName evidence="3">Uncharacterized protein</fullName>
    </submittedName>
</protein>
<dbReference type="AlphaFoldDB" id="A0A915KNW4"/>
<reference evidence="3" key="1">
    <citation type="submission" date="2022-11" db="UniProtKB">
        <authorList>
            <consortium name="WormBaseParasite"/>
        </authorList>
    </citation>
    <scope>IDENTIFICATION</scope>
</reference>
<keyword evidence="2" id="KW-1185">Reference proteome</keyword>
<proteinExistence type="predicted"/>